<feature type="domain" description="Glycosyltransferase RgtA/B/C/D-like" evidence="2">
    <location>
        <begin position="157"/>
        <end position="302"/>
    </location>
</feature>
<dbReference type="InterPro" id="IPR038731">
    <property type="entry name" value="RgtA/B/C-like"/>
</dbReference>
<feature type="transmembrane region" description="Helical" evidence="1">
    <location>
        <begin position="461"/>
        <end position="480"/>
    </location>
</feature>
<feature type="transmembrane region" description="Helical" evidence="1">
    <location>
        <begin position="245"/>
        <end position="272"/>
    </location>
</feature>
<evidence type="ECO:0000256" key="1">
    <source>
        <dbReference type="SAM" id="Phobius"/>
    </source>
</evidence>
<gene>
    <name evidence="3" type="ORF">A5889_000355</name>
    <name evidence="4" type="ORF">A5889_000361</name>
    <name evidence="5" type="ORF">A5889_002947</name>
</gene>
<reference evidence="5" key="3">
    <citation type="submission" date="2024-03" db="EMBL/GenBank/DDBJ databases">
        <title>The Genome Sequence of Enterococcus sp. DIV0238c.</title>
        <authorList>
            <consortium name="The Broad Institute Genomics Platform"/>
            <consortium name="The Broad Institute Microbial Omics Core"/>
            <consortium name="The Broad Institute Genomic Center for Infectious Diseases"/>
            <person name="Earl A."/>
            <person name="Manson A."/>
            <person name="Gilmore M."/>
            <person name="Schwartman J."/>
            <person name="Shea T."/>
            <person name="Abouelleil A."/>
            <person name="Cao P."/>
            <person name="Chapman S."/>
            <person name="Cusick C."/>
            <person name="Young S."/>
            <person name="Neafsey D."/>
            <person name="Nusbaum C."/>
            <person name="Birren B."/>
        </authorList>
    </citation>
    <scope>NUCLEOTIDE SEQUENCE</scope>
    <source>
        <strain evidence="5">9D6_DIV0238</strain>
    </source>
</reference>
<evidence type="ECO:0000313" key="4">
    <source>
        <dbReference type="EMBL" id="OUZ34886.1"/>
    </source>
</evidence>
<feature type="transmembrane region" description="Helical" evidence="1">
    <location>
        <begin position="190"/>
        <end position="210"/>
    </location>
</feature>
<dbReference type="Pfam" id="PF13231">
    <property type="entry name" value="PMT_2"/>
    <property type="match status" value="1"/>
</dbReference>
<dbReference type="EMBL" id="NIBQ01000001">
    <property type="protein sequence ID" value="OUZ34886.1"/>
    <property type="molecule type" value="Genomic_DNA"/>
</dbReference>
<feature type="transmembrane region" description="Helical" evidence="1">
    <location>
        <begin position="487"/>
        <end position="507"/>
    </location>
</feature>
<feature type="transmembrane region" description="Helical" evidence="1">
    <location>
        <begin position="292"/>
        <end position="313"/>
    </location>
</feature>
<accession>A0A200JCD2</accession>
<proteinExistence type="predicted"/>
<feature type="transmembrane region" description="Helical" evidence="1">
    <location>
        <begin position="37"/>
        <end position="57"/>
    </location>
</feature>
<evidence type="ECO:0000259" key="2">
    <source>
        <dbReference type="Pfam" id="PF13231"/>
    </source>
</evidence>
<dbReference type="AlphaFoldDB" id="A0A200JCD2"/>
<keyword evidence="1" id="KW-1133">Transmembrane helix</keyword>
<feature type="transmembrane region" description="Helical" evidence="1">
    <location>
        <begin position="162"/>
        <end position="183"/>
    </location>
</feature>
<organism evidence="4">
    <name type="scientific">Candidatus Enterococcus dunnyi</name>
    <dbReference type="NCBI Taxonomy" id="1834192"/>
    <lineage>
        <taxon>Bacteria</taxon>
        <taxon>Bacillati</taxon>
        <taxon>Bacillota</taxon>
        <taxon>Bacilli</taxon>
        <taxon>Lactobacillales</taxon>
        <taxon>Enterococcaceae</taxon>
        <taxon>Enterococcus</taxon>
    </lineage>
</organism>
<sequence>MSILKKINQFENFLFAVLLCYTFFGAIRSSLLNFQNISNLLYSFVIILFFLTTYVFLSDKRTKIKKIIVTKLRIILTHERLIVSLMFCLFILIQMALLINITAPIGWDVLDNFNEVTSPEKGHFSFALSVNPNNQFFFFMMYGINTIINNIDFSGLLSNSWLSWQIVNCIFIDLSIIILYLSAKKLFNRSIAFITFCLFSFSLALSPWILTPYTDTMVLPFISFTIFFFSILRNNDSLALWKKMMLIWGIGMLIMCCFLMKPSSVVFFIAYVLVVLPKTLLSKESRKKKTSLILTTVILVTSLILTQQSFRFFTQHQSIISFDTSLAKPWTFFVMMGLTGSGGYSDADTQMIYSIPTAKEKKEYTKEMIKERIKNKGAMGYIKFLSQKNINNTANGDFDWGVDGADLKPASSPKNKLQVFLQNLYYPQSLQSANIRFLMHVVYLLTLIGMILTIRMKRENVLIEILKLTFIGMIFYLLLFEGGRSRYLIQFLPFLFLLSANGFYYHFKHSLSEI</sequence>
<keyword evidence="6" id="KW-1185">Reference proteome</keyword>
<evidence type="ECO:0000313" key="3">
    <source>
        <dbReference type="EMBL" id="OUZ34880.1"/>
    </source>
</evidence>
<dbReference type="EMBL" id="NIBQ01000001">
    <property type="protein sequence ID" value="OUZ34880.1"/>
    <property type="molecule type" value="Genomic_DNA"/>
</dbReference>
<reference evidence="5" key="2">
    <citation type="submission" date="2017-05" db="EMBL/GenBank/DDBJ databases">
        <authorList>
            <consortium name="The Broad Institute Genomics Platform"/>
            <consortium name="The Broad Institute Genomic Center for Infectious Diseases"/>
            <person name="Earl A."/>
            <person name="Manson A."/>
            <person name="Schwartman J."/>
            <person name="Gilmore M."/>
            <person name="Abouelleil A."/>
            <person name="Cao P."/>
            <person name="Chapman S."/>
            <person name="Cusick C."/>
            <person name="Shea T."/>
            <person name="Young S."/>
            <person name="Neafsey D."/>
            <person name="Nusbaum C."/>
            <person name="Birren B."/>
        </authorList>
    </citation>
    <scope>NUCLEOTIDE SEQUENCE</scope>
    <source>
        <strain evidence="5">9D6_DIV0238</strain>
    </source>
</reference>
<feature type="transmembrane region" description="Helical" evidence="1">
    <location>
        <begin position="12"/>
        <end position="31"/>
    </location>
</feature>
<dbReference type="EMBL" id="CP147246">
    <property type="protein sequence ID" value="WYJ95399.1"/>
    <property type="molecule type" value="Genomic_DNA"/>
</dbReference>
<reference evidence="4" key="1">
    <citation type="submission" date="2017-05" db="EMBL/GenBank/DDBJ databases">
        <title>The Genome Sequence of Enterococcus sp. 9D6_DIV0238.</title>
        <authorList>
            <consortium name="The Broad Institute Genomics Platform"/>
            <consortium name="The Broad Institute Genomic Center for Infectious Diseases"/>
            <person name="Earl A."/>
            <person name="Manson A."/>
            <person name="Schwartman J."/>
            <person name="Gilmore M."/>
            <person name="Abouelleil A."/>
            <person name="Cao P."/>
            <person name="Chapman S."/>
            <person name="Cusick C."/>
            <person name="Shea T."/>
            <person name="Young S."/>
            <person name="Neafsey D."/>
            <person name="Nusbaum C."/>
            <person name="Birren B."/>
        </authorList>
    </citation>
    <scope>NUCLEOTIDE SEQUENCE [LARGE SCALE GENOMIC DNA]</scope>
    <source>
        <strain evidence="4">9D6_DIV0238</strain>
    </source>
</reference>
<dbReference type="Proteomes" id="UP000196151">
    <property type="component" value="Chromosome"/>
</dbReference>
<name>A0A200JCD2_9ENTE</name>
<dbReference type="RefSeq" id="WP_176372748.1">
    <property type="nucleotide sequence ID" value="NZ_CP147246.1"/>
</dbReference>
<feature type="transmembrane region" description="Helical" evidence="1">
    <location>
        <begin position="437"/>
        <end position="455"/>
    </location>
</feature>
<evidence type="ECO:0000313" key="5">
    <source>
        <dbReference type="EMBL" id="WYJ95399.1"/>
    </source>
</evidence>
<keyword evidence="1" id="KW-0812">Transmembrane</keyword>
<feature type="transmembrane region" description="Helical" evidence="1">
    <location>
        <begin position="81"/>
        <end position="103"/>
    </location>
</feature>
<keyword evidence="1" id="KW-0472">Membrane</keyword>
<protein>
    <recommendedName>
        <fullName evidence="2">Glycosyltransferase RgtA/B/C/D-like domain-containing protein</fullName>
    </recommendedName>
</protein>
<evidence type="ECO:0000313" key="6">
    <source>
        <dbReference type="Proteomes" id="UP000196151"/>
    </source>
</evidence>
<feature type="transmembrane region" description="Helical" evidence="1">
    <location>
        <begin position="216"/>
        <end position="233"/>
    </location>
</feature>